<name>A0ABS8VC72_DATST</name>
<feature type="compositionally biased region" description="Basic and acidic residues" evidence="1">
    <location>
        <begin position="29"/>
        <end position="43"/>
    </location>
</feature>
<feature type="compositionally biased region" description="Basic and acidic residues" evidence="1">
    <location>
        <begin position="50"/>
        <end position="77"/>
    </location>
</feature>
<organism evidence="2 3">
    <name type="scientific">Datura stramonium</name>
    <name type="common">Jimsonweed</name>
    <name type="synonym">Common thornapple</name>
    <dbReference type="NCBI Taxonomy" id="4076"/>
    <lineage>
        <taxon>Eukaryota</taxon>
        <taxon>Viridiplantae</taxon>
        <taxon>Streptophyta</taxon>
        <taxon>Embryophyta</taxon>
        <taxon>Tracheophyta</taxon>
        <taxon>Spermatophyta</taxon>
        <taxon>Magnoliopsida</taxon>
        <taxon>eudicotyledons</taxon>
        <taxon>Gunneridae</taxon>
        <taxon>Pentapetalae</taxon>
        <taxon>asterids</taxon>
        <taxon>lamiids</taxon>
        <taxon>Solanales</taxon>
        <taxon>Solanaceae</taxon>
        <taxon>Solanoideae</taxon>
        <taxon>Datureae</taxon>
        <taxon>Datura</taxon>
    </lineage>
</organism>
<evidence type="ECO:0000313" key="2">
    <source>
        <dbReference type="EMBL" id="MCD9644863.1"/>
    </source>
</evidence>
<protein>
    <submittedName>
        <fullName evidence="2">Uncharacterized protein</fullName>
    </submittedName>
</protein>
<reference evidence="2 3" key="1">
    <citation type="journal article" date="2021" name="BMC Genomics">
        <title>Datura genome reveals duplications of psychoactive alkaloid biosynthetic genes and high mutation rate following tissue culture.</title>
        <authorList>
            <person name="Rajewski A."/>
            <person name="Carter-House D."/>
            <person name="Stajich J."/>
            <person name="Litt A."/>
        </authorList>
    </citation>
    <scope>NUCLEOTIDE SEQUENCE [LARGE SCALE GENOMIC DNA]</scope>
    <source>
        <strain evidence="2">AR-01</strain>
    </source>
</reference>
<gene>
    <name evidence="2" type="ORF">HAX54_033376</name>
</gene>
<accession>A0ABS8VC72</accession>
<feature type="region of interest" description="Disordered" evidence="1">
    <location>
        <begin position="1"/>
        <end position="88"/>
    </location>
</feature>
<evidence type="ECO:0000313" key="3">
    <source>
        <dbReference type="Proteomes" id="UP000823775"/>
    </source>
</evidence>
<dbReference type="EMBL" id="JACEIK010004266">
    <property type="protein sequence ID" value="MCD9644863.1"/>
    <property type="molecule type" value="Genomic_DNA"/>
</dbReference>
<feature type="compositionally biased region" description="Polar residues" evidence="1">
    <location>
        <begin position="16"/>
        <end position="27"/>
    </location>
</feature>
<dbReference type="Proteomes" id="UP000823775">
    <property type="component" value="Unassembled WGS sequence"/>
</dbReference>
<comment type="caution">
    <text evidence="2">The sequence shown here is derived from an EMBL/GenBank/DDBJ whole genome shotgun (WGS) entry which is preliminary data.</text>
</comment>
<keyword evidence="3" id="KW-1185">Reference proteome</keyword>
<sequence length="152" mass="16956">MCPKAPQEKSKVQEATAATISPPSQSKAGGEEAKSDGDNPHVDNEEEGNDDAKDSRDEDTKVEEFGDRESAVEKYGEQVEDSYPATTPEASMEMVHEFYENYYCTVEKKALSKNSIKKEPMLDSVQVRSIPVDISKRTITRVLMGGRYTWPT</sequence>
<evidence type="ECO:0000256" key="1">
    <source>
        <dbReference type="SAM" id="MobiDB-lite"/>
    </source>
</evidence>
<feature type="compositionally biased region" description="Basic and acidic residues" evidence="1">
    <location>
        <begin position="1"/>
        <end position="12"/>
    </location>
</feature>
<proteinExistence type="predicted"/>